<feature type="domain" description="Retrovirus-related Pol polyprotein from transposon TNT 1-94-like beta-barrel" evidence="1">
    <location>
        <begin position="1"/>
        <end position="71"/>
    </location>
</feature>
<evidence type="ECO:0000259" key="1">
    <source>
        <dbReference type="Pfam" id="PF22936"/>
    </source>
</evidence>
<organism evidence="2 3">
    <name type="scientific">Plutella xylostella</name>
    <name type="common">Diamondback moth</name>
    <name type="synonym">Plutella maculipennis</name>
    <dbReference type="NCBI Taxonomy" id="51655"/>
    <lineage>
        <taxon>Eukaryota</taxon>
        <taxon>Metazoa</taxon>
        <taxon>Ecdysozoa</taxon>
        <taxon>Arthropoda</taxon>
        <taxon>Hexapoda</taxon>
        <taxon>Insecta</taxon>
        <taxon>Pterygota</taxon>
        <taxon>Neoptera</taxon>
        <taxon>Endopterygota</taxon>
        <taxon>Lepidoptera</taxon>
        <taxon>Glossata</taxon>
        <taxon>Ditrysia</taxon>
        <taxon>Yponomeutoidea</taxon>
        <taxon>Plutellidae</taxon>
        <taxon>Plutella</taxon>
    </lineage>
</organism>
<dbReference type="Proteomes" id="UP000823941">
    <property type="component" value="Chromosome 7"/>
</dbReference>
<evidence type="ECO:0000313" key="2">
    <source>
        <dbReference type="EMBL" id="KAG7309402.1"/>
    </source>
</evidence>
<dbReference type="Pfam" id="PF22936">
    <property type="entry name" value="Pol_BBD"/>
    <property type="match status" value="1"/>
</dbReference>
<reference evidence="2 3" key="1">
    <citation type="submission" date="2021-06" db="EMBL/GenBank/DDBJ databases">
        <title>A haploid diamondback moth (Plutella xylostella L.) genome assembly resolves 31 chromosomes and identifies a diamide resistance mutation.</title>
        <authorList>
            <person name="Ward C.M."/>
            <person name="Perry K.D."/>
            <person name="Baker G."/>
            <person name="Powis K."/>
            <person name="Heckel D.G."/>
            <person name="Baxter S.W."/>
        </authorList>
    </citation>
    <scope>NUCLEOTIDE SEQUENCE [LARGE SCALE GENOMIC DNA]</scope>
    <source>
        <strain evidence="2 3">LV</strain>
        <tissue evidence="2">Single pupa</tissue>
    </source>
</reference>
<protein>
    <recommendedName>
        <fullName evidence="1">Retrovirus-related Pol polyprotein from transposon TNT 1-94-like beta-barrel domain-containing protein</fullName>
    </recommendedName>
</protein>
<keyword evidence="3" id="KW-1185">Reference proteome</keyword>
<comment type="caution">
    <text evidence="2">The sequence shown here is derived from an EMBL/GenBank/DDBJ whole genome shotgun (WGS) entry which is preliminary data.</text>
</comment>
<evidence type="ECO:0000313" key="3">
    <source>
        <dbReference type="Proteomes" id="UP000823941"/>
    </source>
</evidence>
<proteinExistence type="predicted"/>
<accession>A0ABQ7QWJ0</accession>
<name>A0ABQ7QWJ0_PLUXY</name>
<sequence length="216" mass="23056">MCGNKSAMYDLISEKSIKIHLADGNMLHTAGRGSVKVLLKDNNVKTISNVYYVPNLTVNLLSVSAMVQKGFEVVFSSGMCKISDNGVVVATGTLCNGAYQLDTKPNPWKCNFVDKGTSSVTGLEEECAQPASTELSVSHNQSTAASSVPEESMTVMAAVKGGPETAAGMQGVWHRRLAHLNHRSMDLLKKVSEVPEGAWDSTSDYGALLAPTERSC</sequence>
<dbReference type="InterPro" id="IPR054722">
    <property type="entry name" value="PolX-like_BBD"/>
</dbReference>
<gene>
    <name evidence="2" type="ORF">JYU34_005369</name>
</gene>
<dbReference type="EMBL" id="JAHIBW010000007">
    <property type="protein sequence ID" value="KAG7309402.1"/>
    <property type="molecule type" value="Genomic_DNA"/>
</dbReference>